<reference evidence="1 2" key="1">
    <citation type="journal article" date="2019" name="Int. J. Syst. Evol. Microbiol.">
        <title>The Global Catalogue of Microorganisms (GCM) 10K type strain sequencing project: providing services to taxonomists for standard genome sequencing and annotation.</title>
        <authorList>
            <consortium name="The Broad Institute Genomics Platform"/>
            <consortium name="The Broad Institute Genome Sequencing Center for Infectious Disease"/>
            <person name="Wu L."/>
            <person name="Ma J."/>
        </authorList>
    </citation>
    <scope>NUCLEOTIDE SEQUENCE [LARGE SCALE GENOMIC DNA]</scope>
    <source>
        <strain evidence="1 2">JCM 16227</strain>
    </source>
</reference>
<keyword evidence="2" id="KW-1185">Reference proteome</keyword>
<proteinExistence type="predicted"/>
<dbReference type="Proteomes" id="UP001501170">
    <property type="component" value="Unassembled WGS sequence"/>
</dbReference>
<sequence length="154" mass="15760">MVSWKLPWRSDAARAPEPVVGDPDLRVVVSGTDETVASSVALAQAGFASTEAVVLRHVVRLPASAVGGVLERVGADGYAVDESPVDERVVAAGPDAADDALTTLALARVMPVDAVALSRERARIASMVSRAEGAVVGWAVLRPAGAGEAGAPRR</sequence>
<protein>
    <submittedName>
        <fullName evidence="1">Uncharacterized protein</fullName>
    </submittedName>
</protein>
<gene>
    <name evidence="1" type="ORF">GCM10009855_18820</name>
</gene>
<accession>A0ABN3HFP9</accession>
<name>A0ABN3HFP9_9ACTN</name>
<organism evidence="1 2">
    <name type="scientific">Gordonia cholesterolivorans</name>
    <dbReference type="NCBI Taxonomy" id="559625"/>
    <lineage>
        <taxon>Bacteria</taxon>
        <taxon>Bacillati</taxon>
        <taxon>Actinomycetota</taxon>
        <taxon>Actinomycetes</taxon>
        <taxon>Mycobacteriales</taxon>
        <taxon>Gordoniaceae</taxon>
        <taxon>Gordonia</taxon>
    </lineage>
</organism>
<evidence type="ECO:0000313" key="1">
    <source>
        <dbReference type="EMBL" id="GAA2379003.1"/>
    </source>
</evidence>
<evidence type="ECO:0000313" key="2">
    <source>
        <dbReference type="Proteomes" id="UP001501170"/>
    </source>
</evidence>
<comment type="caution">
    <text evidence="1">The sequence shown here is derived from an EMBL/GenBank/DDBJ whole genome shotgun (WGS) entry which is preliminary data.</text>
</comment>
<dbReference type="RefSeq" id="WP_006895290.1">
    <property type="nucleotide sequence ID" value="NZ_BAAARB010000008.1"/>
</dbReference>
<dbReference type="EMBL" id="BAAARB010000008">
    <property type="protein sequence ID" value="GAA2379003.1"/>
    <property type="molecule type" value="Genomic_DNA"/>
</dbReference>